<organism evidence="2 3">
    <name type="scientific">Acetobacterium bakii</name>
    <dbReference type="NCBI Taxonomy" id="52689"/>
    <lineage>
        <taxon>Bacteria</taxon>
        <taxon>Bacillati</taxon>
        <taxon>Bacillota</taxon>
        <taxon>Clostridia</taxon>
        <taxon>Eubacteriales</taxon>
        <taxon>Eubacteriaceae</taxon>
        <taxon>Acetobacterium</taxon>
    </lineage>
</organism>
<dbReference type="InterPro" id="IPR022496">
    <property type="entry name" value="T6A_TsaB"/>
</dbReference>
<dbReference type="Gene3D" id="3.30.420.40">
    <property type="match status" value="2"/>
</dbReference>
<evidence type="ECO:0000313" key="2">
    <source>
        <dbReference type="EMBL" id="KNZ40536.1"/>
    </source>
</evidence>
<sequence>MNILTIDTSTIVASAAILNEDKLIGEVVINHQKKHSEKMMVAIDHLLSDGGLSIKDIDVFGVVVGPGSFTGLRIGMATIKGFAQALNKPVVGVSTLESLAMNIPCSSGTICPVLDAQRNQTYTGIFHFEQGQLVRDIPDAVMEIDDLIEKLQTVTGDIFFLGDGLPRFSEALLAACPRGKRVPNYLNMNRASSAAALVLERALKGEVSNYLDIEPVYIRPSYAEEHHNDH</sequence>
<dbReference type="InterPro" id="IPR000905">
    <property type="entry name" value="Gcp-like_dom"/>
</dbReference>
<evidence type="ECO:0000259" key="1">
    <source>
        <dbReference type="Pfam" id="PF00814"/>
    </source>
</evidence>
<reference evidence="3" key="1">
    <citation type="submission" date="2015-07" db="EMBL/GenBank/DDBJ databases">
        <title>Draft genome sequence of Acetobacterium bakii DSM 8293, a potential psychrophilic chemical producer through syngas fermentation.</title>
        <authorList>
            <person name="Song Y."/>
            <person name="Hwang S."/>
            <person name="Cho B.-K."/>
        </authorList>
    </citation>
    <scope>NUCLEOTIDE SEQUENCE [LARGE SCALE GENOMIC DNA]</scope>
    <source>
        <strain evidence="3">DSM 8239</strain>
    </source>
</reference>
<dbReference type="PANTHER" id="PTHR11735">
    <property type="entry name" value="TRNA N6-ADENOSINE THREONYLCARBAMOYLTRANSFERASE"/>
    <property type="match status" value="1"/>
</dbReference>
<accession>A0A0L6TW91</accession>
<dbReference type="RefSeq" id="WP_050741624.1">
    <property type="nucleotide sequence ID" value="NZ_LGYO01000053.1"/>
</dbReference>
<keyword evidence="3" id="KW-1185">Reference proteome</keyword>
<dbReference type="CDD" id="cd24032">
    <property type="entry name" value="ASKHA_NBD_TsaB"/>
    <property type="match status" value="1"/>
</dbReference>
<dbReference type="EMBL" id="LGYO01000053">
    <property type="protein sequence ID" value="KNZ40536.1"/>
    <property type="molecule type" value="Genomic_DNA"/>
</dbReference>
<dbReference type="OrthoDB" id="9784166at2"/>
<comment type="caution">
    <text evidence="2">The sequence shown here is derived from an EMBL/GenBank/DDBJ whole genome shotgun (WGS) entry which is preliminary data.</text>
</comment>
<dbReference type="GO" id="GO:0005829">
    <property type="term" value="C:cytosol"/>
    <property type="evidence" value="ECO:0007669"/>
    <property type="project" value="TreeGrafter"/>
</dbReference>
<dbReference type="Pfam" id="PF00814">
    <property type="entry name" value="TsaD"/>
    <property type="match status" value="1"/>
</dbReference>
<dbReference type="InterPro" id="IPR043129">
    <property type="entry name" value="ATPase_NBD"/>
</dbReference>
<dbReference type="GO" id="GO:0008233">
    <property type="term" value="F:peptidase activity"/>
    <property type="evidence" value="ECO:0007669"/>
    <property type="project" value="UniProtKB-KW"/>
</dbReference>
<name>A0A0L6TW91_9FIRM</name>
<dbReference type="Proteomes" id="UP000036873">
    <property type="component" value="Unassembled WGS sequence"/>
</dbReference>
<dbReference type="STRING" id="52689.AKG39_17160"/>
<protein>
    <submittedName>
        <fullName evidence="2">Glycoprotease</fullName>
    </submittedName>
</protein>
<dbReference type="GO" id="GO:0006508">
    <property type="term" value="P:proteolysis"/>
    <property type="evidence" value="ECO:0007669"/>
    <property type="project" value="UniProtKB-KW"/>
</dbReference>
<dbReference type="PATRIC" id="fig|52689.4.peg.2993"/>
<evidence type="ECO:0000313" key="3">
    <source>
        <dbReference type="Proteomes" id="UP000036873"/>
    </source>
</evidence>
<dbReference type="AlphaFoldDB" id="A0A0L6TW91"/>
<keyword evidence="2" id="KW-0378">Hydrolase</keyword>
<feature type="domain" description="Gcp-like" evidence="1">
    <location>
        <begin position="31"/>
        <end position="149"/>
    </location>
</feature>
<keyword evidence="2" id="KW-0645">Protease</keyword>
<dbReference type="SUPFAM" id="SSF53067">
    <property type="entry name" value="Actin-like ATPase domain"/>
    <property type="match status" value="2"/>
</dbReference>
<dbReference type="PANTHER" id="PTHR11735:SF11">
    <property type="entry name" value="TRNA THREONYLCARBAMOYLADENOSINE BIOSYNTHESIS PROTEIN TSAB"/>
    <property type="match status" value="1"/>
</dbReference>
<dbReference type="NCBIfam" id="TIGR03725">
    <property type="entry name" value="T6A_YeaZ"/>
    <property type="match status" value="1"/>
</dbReference>
<proteinExistence type="predicted"/>
<dbReference type="GO" id="GO:0002949">
    <property type="term" value="P:tRNA threonylcarbamoyladenosine modification"/>
    <property type="evidence" value="ECO:0007669"/>
    <property type="project" value="InterPro"/>
</dbReference>
<gene>
    <name evidence="2" type="ORF">AKG39_17160</name>
</gene>